<evidence type="ECO:0000313" key="2">
    <source>
        <dbReference type="Proteomes" id="UP000658131"/>
    </source>
</evidence>
<protein>
    <submittedName>
        <fullName evidence="1">Uncharacterized protein</fullName>
    </submittedName>
</protein>
<comment type="caution">
    <text evidence="1">The sequence shown here is derived from an EMBL/GenBank/DDBJ whole genome shotgun (WGS) entry which is preliminary data.</text>
</comment>
<gene>
    <name evidence="1" type="ORF">H8717_14110</name>
</gene>
<evidence type="ECO:0000313" key="1">
    <source>
        <dbReference type="EMBL" id="MBC8577530.1"/>
    </source>
</evidence>
<organism evidence="1 2">
    <name type="scientific">Yanshouia hominis</name>
    <dbReference type="NCBI Taxonomy" id="2763673"/>
    <lineage>
        <taxon>Bacteria</taxon>
        <taxon>Bacillati</taxon>
        <taxon>Bacillota</taxon>
        <taxon>Clostridia</taxon>
        <taxon>Eubacteriales</taxon>
        <taxon>Oscillospiraceae</taxon>
        <taxon>Yanshouia</taxon>
    </lineage>
</organism>
<proteinExistence type="predicted"/>
<dbReference type="RefSeq" id="WP_262400928.1">
    <property type="nucleotide sequence ID" value="NZ_JACRTB010000035.1"/>
</dbReference>
<dbReference type="InterPro" id="IPR043740">
    <property type="entry name" value="DUF5685"/>
</dbReference>
<dbReference type="Proteomes" id="UP000658131">
    <property type="component" value="Unassembled WGS sequence"/>
</dbReference>
<dbReference type="Pfam" id="PF18937">
    <property type="entry name" value="DUF5685"/>
    <property type="match status" value="1"/>
</dbReference>
<name>A0ABR7NME2_9FIRM</name>
<accession>A0ABR7NME2</accession>
<sequence length="279" mass="31086">MFGYIKPFEPQLRVCELEQYKAVYCGLCCGLSRSFGPAARLTLSYDFTFIAMLHAALSDEIPQFLPRRCPCHPFVKRAHLEPCESIAFSCDIAMLLLREKCVDNRDDSSFPASLVWNFLLPAATHCANEAARKRSSASSLAREMTAAQRNAESLGDAATIDQCCDPTASALGGILELTGHSDEERRILRRLGYMLGRYIYLCDAVDDLPEDLEHGGFNPLKSRAGREEQAQLLRQTIAEIGTAYALLSPKYFQGILDNIVFLGLPRQAELVLEGEHHHE</sequence>
<reference evidence="1 2" key="1">
    <citation type="submission" date="2020-08" db="EMBL/GenBank/DDBJ databases">
        <title>Genome public.</title>
        <authorList>
            <person name="Liu C."/>
            <person name="Sun Q."/>
        </authorList>
    </citation>
    <scope>NUCLEOTIDE SEQUENCE [LARGE SCALE GENOMIC DNA]</scope>
    <source>
        <strain evidence="1 2">BX1</strain>
    </source>
</reference>
<dbReference type="EMBL" id="JACRTB010000035">
    <property type="protein sequence ID" value="MBC8577530.1"/>
    <property type="molecule type" value="Genomic_DNA"/>
</dbReference>
<keyword evidence="2" id="KW-1185">Reference proteome</keyword>